<feature type="compositionally biased region" description="Polar residues" evidence="1">
    <location>
        <begin position="343"/>
        <end position="353"/>
    </location>
</feature>
<protein>
    <submittedName>
        <fullName evidence="2">Uncharacterized protein</fullName>
    </submittedName>
</protein>
<evidence type="ECO:0000313" key="2">
    <source>
        <dbReference type="EMBL" id="KAK3279844.1"/>
    </source>
</evidence>
<name>A0AAE0LCK7_9CHLO</name>
<dbReference type="AlphaFoldDB" id="A0AAE0LCK7"/>
<gene>
    <name evidence="2" type="ORF">CYMTET_12296</name>
</gene>
<feature type="region of interest" description="Disordered" evidence="1">
    <location>
        <begin position="574"/>
        <end position="607"/>
    </location>
</feature>
<feature type="compositionally biased region" description="Basic and acidic residues" evidence="1">
    <location>
        <begin position="593"/>
        <end position="607"/>
    </location>
</feature>
<proteinExistence type="predicted"/>
<organism evidence="2 3">
    <name type="scientific">Cymbomonas tetramitiformis</name>
    <dbReference type="NCBI Taxonomy" id="36881"/>
    <lineage>
        <taxon>Eukaryota</taxon>
        <taxon>Viridiplantae</taxon>
        <taxon>Chlorophyta</taxon>
        <taxon>Pyramimonadophyceae</taxon>
        <taxon>Pyramimonadales</taxon>
        <taxon>Pyramimonadaceae</taxon>
        <taxon>Cymbomonas</taxon>
    </lineage>
</organism>
<feature type="compositionally biased region" description="Polar residues" evidence="1">
    <location>
        <begin position="582"/>
        <end position="592"/>
    </location>
</feature>
<keyword evidence="3" id="KW-1185">Reference proteome</keyword>
<feature type="compositionally biased region" description="Polar residues" evidence="1">
    <location>
        <begin position="246"/>
        <end position="258"/>
    </location>
</feature>
<evidence type="ECO:0000313" key="3">
    <source>
        <dbReference type="Proteomes" id="UP001190700"/>
    </source>
</evidence>
<sequence length="607" mass="67099">MSLDYEATQGVRILETTPLDDGALRVQDENYVPKSNAQLKQFIAEHKREMRALRSNKLFRDFFKTHGGPRRASPTKRLMADDSDHSLVATLDLIRITAEKQGRDQHGVWSAFGHPYQPLGVPVPASKQLPPLNRDDINGIKPETPKIAAPVRTRQEFASSNERASSRQPELTPGEESILCWASKDEEEVRFPKRALSQAAVRQRNAMAGASFVDTDKAKQEEEDEELVAALPAEASQNRLDRENVSRCSSRSQTSGGSTMLPAESSGGRASNKDGRPESEVSLVGGIPGAELEGDVSAATAAGLSDDETDKRPYSSRSALTQRAKEAANNPPPPKPIPVIPHSKSSLGFTSGARSRGAMRSQSALERQAPGDSDESSPVVQWRKEFLNARQSLQDQLSSNLQARRERRSMAMQSPLYTTSVANQLLEDMRVRSGKLSPVPGSMKIDSWRRAETAMHAQDQPKKVDVSEIQAIERFYEKLCHLVERQRVSDPLSLSIVHKVKQLLESGISLQKTLLIRVCEHLRTIAQLGGADNPYVLPILHFIRQSVRCPVEDMEGVLRHMGLGLLLNRQHHTAPKAESKSKLTTQEVSPETQGDKSRFGAKTLDFE</sequence>
<feature type="compositionally biased region" description="Polar residues" evidence="1">
    <location>
        <begin position="156"/>
        <end position="169"/>
    </location>
</feature>
<comment type="caution">
    <text evidence="2">The sequence shown here is derived from an EMBL/GenBank/DDBJ whole genome shotgun (WGS) entry which is preliminary data.</text>
</comment>
<dbReference type="EMBL" id="LGRX02004647">
    <property type="protein sequence ID" value="KAK3279844.1"/>
    <property type="molecule type" value="Genomic_DNA"/>
</dbReference>
<evidence type="ECO:0000256" key="1">
    <source>
        <dbReference type="SAM" id="MobiDB-lite"/>
    </source>
</evidence>
<feature type="region of interest" description="Disordered" evidence="1">
    <location>
        <begin position="152"/>
        <end position="176"/>
    </location>
</feature>
<dbReference type="Proteomes" id="UP001190700">
    <property type="component" value="Unassembled WGS sequence"/>
</dbReference>
<feature type="region of interest" description="Disordered" evidence="1">
    <location>
        <begin position="212"/>
        <end position="379"/>
    </location>
</feature>
<accession>A0AAE0LCK7</accession>
<reference evidence="2 3" key="1">
    <citation type="journal article" date="2015" name="Genome Biol. Evol.">
        <title>Comparative Genomics of a Bacterivorous Green Alga Reveals Evolutionary Causalities and Consequences of Phago-Mixotrophic Mode of Nutrition.</title>
        <authorList>
            <person name="Burns J.A."/>
            <person name="Paasch A."/>
            <person name="Narechania A."/>
            <person name="Kim E."/>
        </authorList>
    </citation>
    <scope>NUCLEOTIDE SEQUENCE [LARGE SCALE GENOMIC DNA]</scope>
    <source>
        <strain evidence="2 3">PLY_AMNH</strain>
    </source>
</reference>
<feature type="compositionally biased region" description="Pro residues" evidence="1">
    <location>
        <begin position="330"/>
        <end position="339"/>
    </location>
</feature>